<gene>
    <name evidence="2" type="ORF">AMTR_s00006p00093340</name>
</gene>
<evidence type="ECO:0008006" key="4">
    <source>
        <dbReference type="Google" id="ProtNLM"/>
    </source>
</evidence>
<proteinExistence type="predicted"/>
<reference evidence="3" key="1">
    <citation type="journal article" date="2013" name="Science">
        <title>The Amborella genome and the evolution of flowering plants.</title>
        <authorList>
            <consortium name="Amborella Genome Project"/>
        </authorList>
    </citation>
    <scope>NUCLEOTIDE SEQUENCE [LARGE SCALE GENOMIC DNA]</scope>
</reference>
<accession>W1P6W9</accession>
<feature type="compositionally biased region" description="Polar residues" evidence="1">
    <location>
        <begin position="129"/>
        <end position="140"/>
    </location>
</feature>
<feature type="region of interest" description="Disordered" evidence="1">
    <location>
        <begin position="115"/>
        <end position="140"/>
    </location>
</feature>
<evidence type="ECO:0000313" key="2">
    <source>
        <dbReference type="EMBL" id="ERN05637.1"/>
    </source>
</evidence>
<dbReference type="HOGENOM" id="CLU_123027_0_0_1"/>
<name>W1P6W9_AMBTC</name>
<protein>
    <recommendedName>
        <fullName evidence="4">Retrotransposon gag domain-containing protein</fullName>
    </recommendedName>
</protein>
<evidence type="ECO:0000313" key="3">
    <source>
        <dbReference type="Proteomes" id="UP000017836"/>
    </source>
</evidence>
<feature type="compositionally biased region" description="Basic and acidic residues" evidence="1">
    <location>
        <begin position="118"/>
        <end position="128"/>
    </location>
</feature>
<dbReference type="Proteomes" id="UP000017836">
    <property type="component" value="Unassembled WGS sequence"/>
</dbReference>
<feature type="compositionally biased region" description="Low complexity" evidence="1">
    <location>
        <begin position="150"/>
        <end position="161"/>
    </location>
</feature>
<feature type="region of interest" description="Disordered" evidence="1">
    <location>
        <begin position="150"/>
        <end position="169"/>
    </location>
</feature>
<keyword evidence="3" id="KW-1185">Reference proteome</keyword>
<sequence length="169" mass="19436">MPSPGTTYASCCEMLQKFISHYHGNNQRSLPLDEFTIVKQGIDEPFIEFIERFKSMASRVAECHLFDHSKIGMIIENVNLEYKKLFSNGGIPLAFKMMSERVELYERTKSLIANTRPGENHKIMEQSSRHSNNRGKPQTNGEVNQIIINQSNRQNQNQNKNPTRCTKST</sequence>
<evidence type="ECO:0000256" key="1">
    <source>
        <dbReference type="SAM" id="MobiDB-lite"/>
    </source>
</evidence>
<dbReference type="Gramene" id="ERN05637">
    <property type="protein sequence ID" value="ERN05637"/>
    <property type="gene ID" value="AMTR_s00006p00093340"/>
</dbReference>
<organism evidence="2 3">
    <name type="scientific">Amborella trichopoda</name>
    <dbReference type="NCBI Taxonomy" id="13333"/>
    <lineage>
        <taxon>Eukaryota</taxon>
        <taxon>Viridiplantae</taxon>
        <taxon>Streptophyta</taxon>
        <taxon>Embryophyta</taxon>
        <taxon>Tracheophyta</taxon>
        <taxon>Spermatophyta</taxon>
        <taxon>Magnoliopsida</taxon>
        <taxon>Amborellales</taxon>
        <taxon>Amborellaceae</taxon>
        <taxon>Amborella</taxon>
    </lineage>
</organism>
<dbReference type="AlphaFoldDB" id="W1P6W9"/>
<dbReference type="SUPFAM" id="SSF47353">
    <property type="entry name" value="Retrovirus capsid dimerization domain-like"/>
    <property type="match status" value="1"/>
</dbReference>
<dbReference type="EMBL" id="KI393980">
    <property type="protein sequence ID" value="ERN05637.1"/>
    <property type="molecule type" value="Genomic_DNA"/>
</dbReference>